<evidence type="ECO:0000313" key="4">
    <source>
        <dbReference type="Proteomes" id="UP000245207"/>
    </source>
</evidence>
<comment type="caution">
    <text evidence="3">The sequence shown here is derived from an EMBL/GenBank/DDBJ whole genome shotgun (WGS) entry which is preliminary data.</text>
</comment>
<dbReference type="STRING" id="35608.A0A2U1P8B7"/>
<gene>
    <name evidence="3" type="ORF">CTI12_AA181380</name>
</gene>
<feature type="domain" description="DUF7950" evidence="2">
    <location>
        <begin position="103"/>
        <end position="233"/>
    </location>
</feature>
<accession>A0A2U1P8B7</accession>
<dbReference type="InterPro" id="IPR057710">
    <property type="entry name" value="DUF7950"/>
</dbReference>
<protein>
    <recommendedName>
        <fullName evidence="2">DUF7950 domain-containing protein</fullName>
    </recommendedName>
</protein>
<proteinExistence type="predicted"/>
<reference evidence="3 4" key="1">
    <citation type="journal article" date="2018" name="Mol. Plant">
        <title>The genome of Artemisia annua provides insight into the evolution of Asteraceae family and artemisinin biosynthesis.</title>
        <authorList>
            <person name="Shen Q."/>
            <person name="Zhang L."/>
            <person name="Liao Z."/>
            <person name="Wang S."/>
            <person name="Yan T."/>
            <person name="Shi P."/>
            <person name="Liu M."/>
            <person name="Fu X."/>
            <person name="Pan Q."/>
            <person name="Wang Y."/>
            <person name="Lv Z."/>
            <person name="Lu X."/>
            <person name="Zhang F."/>
            <person name="Jiang W."/>
            <person name="Ma Y."/>
            <person name="Chen M."/>
            <person name="Hao X."/>
            <person name="Li L."/>
            <person name="Tang Y."/>
            <person name="Lv G."/>
            <person name="Zhou Y."/>
            <person name="Sun X."/>
            <person name="Brodelius P.E."/>
            <person name="Rose J.K.C."/>
            <person name="Tang K."/>
        </authorList>
    </citation>
    <scope>NUCLEOTIDE SEQUENCE [LARGE SCALE GENOMIC DNA]</scope>
    <source>
        <strain evidence="4">cv. Huhao1</strain>
        <tissue evidence="3">Leaf</tissue>
    </source>
</reference>
<dbReference type="OrthoDB" id="1898295at2759"/>
<dbReference type="EMBL" id="PKPP01001524">
    <property type="protein sequence ID" value="PWA81981.1"/>
    <property type="molecule type" value="Genomic_DNA"/>
</dbReference>
<dbReference type="Pfam" id="PF25821">
    <property type="entry name" value="DUF7950"/>
    <property type="match status" value="1"/>
</dbReference>
<organism evidence="3 4">
    <name type="scientific">Artemisia annua</name>
    <name type="common">Sweet wormwood</name>
    <dbReference type="NCBI Taxonomy" id="35608"/>
    <lineage>
        <taxon>Eukaryota</taxon>
        <taxon>Viridiplantae</taxon>
        <taxon>Streptophyta</taxon>
        <taxon>Embryophyta</taxon>
        <taxon>Tracheophyta</taxon>
        <taxon>Spermatophyta</taxon>
        <taxon>Magnoliopsida</taxon>
        <taxon>eudicotyledons</taxon>
        <taxon>Gunneridae</taxon>
        <taxon>Pentapetalae</taxon>
        <taxon>asterids</taxon>
        <taxon>campanulids</taxon>
        <taxon>Asterales</taxon>
        <taxon>Asteraceae</taxon>
        <taxon>Asteroideae</taxon>
        <taxon>Anthemideae</taxon>
        <taxon>Artemisiinae</taxon>
        <taxon>Artemisia</taxon>
    </lineage>
</organism>
<dbReference type="Proteomes" id="UP000245207">
    <property type="component" value="Unassembled WGS sequence"/>
</dbReference>
<name>A0A2U1P8B7_ARTAN</name>
<sequence>MDTGKRRVDGTRESNMILDQIMLRYRPIAPRPVNAEGSGQSFPASEGLVNRKRAKHPSEKVTNWISFGGNEFESVESGSMEMMTSDLHGGEVGTAVERRTVTESWITVEAVTGTCDGRKLLGYSDEEIWKNLEGDTCPCFVSNSFDEVVWVNQAYKRLLDLDGGDGGDVAVWLVLKVDRSVVVKYLPAFSCSVRVEYRLLSEKKMWMIVPCDVCAMDSGGGFAWRLDVVSALSLGPIN</sequence>
<evidence type="ECO:0000256" key="1">
    <source>
        <dbReference type="SAM" id="MobiDB-lite"/>
    </source>
</evidence>
<dbReference type="PANTHER" id="PTHR33595">
    <property type="entry name" value="VON WILLEBRAND FACTOR A DOMAIN PROTEIN"/>
    <property type="match status" value="1"/>
</dbReference>
<dbReference type="AlphaFoldDB" id="A0A2U1P8B7"/>
<keyword evidence="4" id="KW-1185">Reference proteome</keyword>
<feature type="region of interest" description="Disordered" evidence="1">
    <location>
        <begin position="32"/>
        <end position="53"/>
    </location>
</feature>
<evidence type="ECO:0000259" key="2">
    <source>
        <dbReference type="Pfam" id="PF25821"/>
    </source>
</evidence>
<evidence type="ECO:0000313" key="3">
    <source>
        <dbReference type="EMBL" id="PWA81981.1"/>
    </source>
</evidence>
<dbReference type="PANTHER" id="PTHR33595:SF29">
    <property type="match status" value="1"/>
</dbReference>